<evidence type="ECO:0000313" key="2">
    <source>
        <dbReference type="EMBL" id="MFC1852423.1"/>
    </source>
</evidence>
<dbReference type="SUPFAM" id="SSF53335">
    <property type="entry name" value="S-adenosyl-L-methionine-dependent methyltransferases"/>
    <property type="match status" value="1"/>
</dbReference>
<comment type="caution">
    <text evidence="2">The sequence shown here is derived from an EMBL/GenBank/DDBJ whole genome shotgun (WGS) entry which is preliminary data.</text>
</comment>
<protein>
    <submittedName>
        <fullName evidence="2">Class I SAM-dependent methyltransferase</fullName>
        <ecNumber evidence="2">2.1.1.-</ecNumber>
    </submittedName>
</protein>
<gene>
    <name evidence="2" type="ORF">ACFL27_19670</name>
</gene>
<dbReference type="CDD" id="cd02440">
    <property type="entry name" value="AdoMet_MTases"/>
    <property type="match status" value="1"/>
</dbReference>
<reference evidence="2 3" key="1">
    <citation type="submission" date="2024-09" db="EMBL/GenBank/DDBJ databases">
        <title>Laminarin stimulates single cell rates of sulfate reduction while oxygen inhibits transcriptomic activity in coastal marine sediment.</title>
        <authorList>
            <person name="Lindsay M."/>
            <person name="Orcutt B."/>
            <person name="Emerson D."/>
            <person name="Stepanauskas R."/>
            <person name="D'Angelo T."/>
        </authorList>
    </citation>
    <scope>NUCLEOTIDE SEQUENCE [LARGE SCALE GENOMIC DNA]</scope>
    <source>
        <strain evidence="2">SAG AM-311-K15</strain>
    </source>
</reference>
<dbReference type="EC" id="2.1.1.-" evidence="2"/>
<keyword evidence="2" id="KW-0489">Methyltransferase</keyword>
<name>A0ABV6Z1X6_UNCC1</name>
<evidence type="ECO:0000313" key="3">
    <source>
        <dbReference type="Proteomes" id="UP001594351"/>
    </source>
</evidence>
<accession>A0ABV6Z1X6</accession>
<proteinExistence type="predicted"/>
<evidence type="ECO:0000259" key="1">
    <source>
        <dbReference type="Pfam" id="PF13847"/>
    </source>
</evidence>
<dbReference type="InterPro" id="IPR029063">
    <property type="entry name" value="SAM-dependent_MTases_sf"/>
</dbReference>
<dbReference type="Proteomes" id="UP001594351">
    <property type="component" value="Unassembled WGS sequence"/>
</dbReference>
<dbReference type="GO" id="GO:0008168">
    <property type="term" value="F:methyltransferase activity"/>
    <property type="evidence" value="ECO:0007669"/>
    <property type="project" value="UniProtKB-KW"/>
</dbReference>
<keyword evidence="2" id="KW-0808">Transferase</keyword>
<dbReference type="EMBL" id="JBHPBY010000311">
    <property type="protein sequence ID" value="MFC1852423.1"/>
    <property type="molecule type" value="Genomic_DNA"/>
</dbReference>
<dbReference type="Gene3D" id="3.40.50.150">
    <property type="entry name" value="Vaccinia Virus protein VP39"/>
    <property type="match status" value="1"/>
</dbReference>
<organism evidence="2 3">
    <name type="scientific">candidate division CSSED10-310 bacterium</name>
    <dbReference type="NCBI Taxonomy" id="2855610"/>
    <lineage>
        <taxon>Bacteria</taxon>
        <taxon>Bacteria division CSSED10-310</taxon>
    </lineage>
</organism>
<keyword evidence="3" id="KW-1185">Reference proteome</keyword>
<sequence>MHVPPTGAGKSSFDLIDAGKLFTRLELQNNSIFLDLGCGQGKYTMAVAPLIQENGRIFAYDLWEQGITELQQNIVNHAISNIVASVVDVSQKLPLESESIDVCLMATVFHDLVQDGVHERTLNEVSRTLKKTGQLVIVEFKKIDRPPGPPFHVRISPDELERMMKHSGFQLTETTDIGPFNYVSLFAFSLSAGISR</sequence>
<feature type="domain" description="Methyltransferase" evidence="1">
    <location>
        <begin position="29"/>
        <end position="141"/>
    </location>
</feature>
<dbReference type="InterPro" id="IPR025714">
    <property type="entry name" value="Methyltranfer_dom"/>
</dbReference>
<dbReference type="Pfam" id="PF13847">
    <property type="entry name" value="Methyltransf_31"/>
    <property type="match status" value="1"/>
</dbReference>
<dbReference type="GO" id="GO:0032259">
    <property type="term" value="P:methylation"/>
    <property type="evidence" value="ECO:0007669"/>
    <property type="project" value="UniProtKB-KW"/>
</dbReference>